<protein>
    <recommendedName>
        <fullName evidence="2">F-box domain-containing protein</fullName>
    </recommendedName>
</protein>
<name>A0A7S2ZCV3_9RHOD</name>
<sequence length="127" mass="14532">MPEFESLPRELLSIICSYLREDDLLQLYNALPSQKLKDVASVAYSQTEGRRQNVPVRITAAGEVDWQTAFQMACEERRRLAINFVREGSAWRLRDSPRCYPTAAIEVVGNVRRFNWRASPVCACGNH</sequence>
<dbReference type="AlphaFoldDB" id="A0A7S2ZCV3"/>
<evidence type="ECO:0000313" key="1">
    <source>
        <dbReference type="EMBL" id="CAE0034203.1"/>
    </source>
</evidence>
<proteinExistence type="predicted"/>
<dbReference type="EMBL" id="HBHW01002844">
    <property type="protein sequence ID" value="CAE0034203.1"/>
    <property type="molecule type" value="Transcribed_RNA"/>
</dbReference>
<gene>
    <name evidence="1" type="ORF">RMAR00112_LOCUS2147</name>
</gene>
<reference evidence="1" key="1">
    <citation type="submission" date="2021-01" db="EMBL/GenBank/DDBJ databases">
        <authorList>
            <person name="Corre E."/>
            <person name="Pelletier E."/>
            <person name="Niang G."/>
            <person name="Scheremetjew M."/>
            <person name="Finn R."/>
            <person name="Kale V."/>
            <person name="Holt S."/>
            <person name="Cochrane G."/>
            <person name="Meng A."/>
            <person name="Brown T."/>
            <person name="Cohen L."/>
        </authorList>
    </citation>
    <scope>NUCLEOTIDE SEQUENCE</scope>
    <source>
        <strain evidence="1">CCMP 769</strain>
    </source>
</reference>
<evidence type="ECO:0008006" key="2">
    <source>
        <dbReference type="Google" id="ProtNLM"/>
    </source>
</evidence>
<organism evidence="1">
    <name type="scientific">Rhodosorus marinus</name>
    <dbReference type="NCBI Taxonomy" id="101924"/>
    <lineage>
        <taxon>Eukaryota</taxon>
        <taxon>Rhodophyta</taxon>
        <taxon>Stylonematophyceae</taxon>
        <taxon>Stylonematales</taxon>
        <taxon>Stylonemataceae</taxon>
        <taxon>Rhodosorus</taxon>
    </lineage>
</organism>
<accession>A0A7S2ZCV3</accession>